<dbReference type="AlphaFoldDB" id="A0A1H8GUU5"/>
<sequence>MFHVLENEHACYMSNCLTQQTAYDIDRKIKKLLRNQKVSFIFVTERFRMAVQLLCEEMFSRL</sequence>
<evidence type="ECO:0000313" key="1">
    <source>
        <dbReference type="EMBL" id="SEN47891.1"/>
    </source>
</evidence>
<gene>
    <name evidence="1" type="ORF">SAMN05192574_103289</name>
</gene>
<accession>A0A1H8GUU5</accession>
<reference evidence="2" key="1">
    <citation type="submission" date="2016-10" db="EMBL/GenBank/DDBJ databases">
        <authorList>
            <person name="Varghese N."/>
            <person name="Submissions S."/>
        </authorList>
    </citation>
    <scope>NUCLEOTIDE SEQUENCE [LARGE SCALE GENOMIC DNA]</scope>
    <source>
        <strain evidence="2">Gh-48</strain>
    </source>
</reference>
<dbReference type="Proteomes" id="UP000198942">
    <property type="component" value="Unassembled WGS sequence"/>
</dbReference>
<dbReference type="STRING" id="551995.SAMN05192574_103289"/>
<keyword evidence="2" id="KW-1185">Reference proteome</keyword>
<dbReference type="EMBL" id="FOCL01000003">
    <property type="protein sequence ID" value="SEN47891.1"/>
    <property type="molecule type" value="Genomic_DNA"/>
</dbReference>
<proteinExistence type="predicted"/>
<name>A0A1H8GUU5_9SPHI</name>
<protein>
    <submittedName>
        <fullName evidence="1">Uncharacterized protein</fullName>
    </submittedName>
</protein>
<evidence type="ECO:0000313" key="2">
    <source>
        <dbReference type="Proteomes" id="UP000198942"/>
    </source>
</evidence>
<organism evidence="1 2">
    <name type="scientific">Mucilaginibacter gossypiicola</name>
    <dbReference type="NCBI Taxonomy" id="551995"/>
    <lineage>
        <taxon>Bacteria</taxon>
        <taxon>Pseudomonadati</taxon>
        <taxon>Bacteroidota</taxon>
        <taxon>Sphingobacteriia</taxon>
        <taxon>Sphingobacteriales</taxon>
        <taxon>Sphingobacteriaceae</taxon>
        <taxon>Mucilaginibacter</taxon>
    </lineage>
</organism>